<organism evidence="1 2">
    <name type="scientific">Arcobacter venerupis</name>
    <dbReference type="NCBI Taxonomy" id="1054033"/>
    <lineage>
        <taxon>Bacteria</taxon>
        <taxon>Pseudomonadati</taxon>
        <taxon>Campylobacterota</taxon>
        <taxon>Epsilonproteobacteria</taxon>
        <taxon>Campylobacterales</taxon>
        <taxon>Arcobacteraceae</taxon>
        <taxon>Arcobacter</taxon>
    </lineage>
</organism>
<keyword evidence="2" id="KW-1185">Reference proteome</keyword>
<reference evidence="1 2" key="1">
    <citation type="submission" date="2020-05" db="EMBL/GenBank/DDBJ databases">
        <title>Complete genome sequencing of Campylobacter and Arcobacter type strains.</title>
        <authorList>
            <person name="Miller W.G."/>
            <person name="Yee E."/>
        </authorList>
    </citation>
    <scope>NUCLEOTIDE SEQUENCE [LARGE SCALE GENOMIC DNA]</scope>
    <source>
        <strain evidence="1 2">LMG 26156</strain>
    </source>
</reference>
<dbReference type="KEGG" id="avp:AVENP_0999"/>
<accession>A0AAE7B9U2</accession>
<name>A0AAE7B9U2_9BACT</name>
<evidence type="ECO:0000313" key="1">
    <source>
        <dbReference type="EMBL" id="QKF66555.1"/>
    </source>
</evidence>
<gene>
    <name evidence="1" type="ORF">AVENP_0999</name>
</gene>
<sequence>MHNQTIVQLALLEDITKLNISTNKYIYSAYSFTNTMISDIFENYIKPLIYKKFIKLHYLETKNHYTNLKKPIIDNIIDDIKRSRLAIIDLTDHKNNVYFEAGIATTNYIPIIYTCHSSDYNKIAFDVNVNQVLEWNNSNINKFMNELELLIISNL</sequence>
<protein>
    <submittedName>
        <fullName evidence="1">Uncharacterized protein</fullName>
    </submittedName>
</protein>
<evidence type="ECO:0000313" key="2">
    <source>
        <dbReference type="Proteomes" id="UP000503482"/>
    </source>
</evidence>
<dbReference type="EMBL" id="CP053840">
    <property type="protein sequence ID" value="QKF66555.1"/>
    <property type="molecule type" value="Genomic_DNA"/>
</dbReference>
<dbReference type="RefSeq" id="WP_128358977.1">
    <property type="nucleotide sequence ID" value="NZ_CP053840.1"/>
</dbReference>
<dbReference type="AlphaFoldDB" id="A0AAE7B9U2"/>
<proteinExistence type="predicted"/>
<dbReference type="Gene3D" id="3.40.50.450">
    <property type="match status" value="1"/>
</dbReference>
<dbReference type="Proteomes" id="UP000503482">
    <property type="component" value="Chromosome"/>
</dbReference>